<evidence type="ECO:0000259" key="2">
    <source>
        <dbReference type="Pfam" id="PF13968"/>
    </source>
</evidence>
<proteinExistence type="predicted"/>
<feature type="region of interest" description="Disordered" evidence="1">
    <location>
        <begin position="401"/>
        <end position="421"/>
    </location>
</feature>
<sequence>MLLADTRRHNKYPLLVLLVWAAYQVQPQVGGYALTHLTISSATTTTTTTTSSAREQQLVAFWAPLLLLHLAGPDNIVAFTLEDGKLSWRKLLDAIWKIIQALYVMLKYIYLCDSGVLRSASSIMVTLGVARYSESVVALLRGNMDNLWGSASAGDDERKPPQSTGEYGAAAAADKNEKELTTLLYSHTQFLACGRRAMADSSVDTDSPNYAIARNIFSQQDPDGVRKVAGMESSLMYDVLYTKVTVVHTWGGYLLRLVSPVGTATASSLFWLYPKDSEETPDVVITYILLAAAFFLDVRMLAQAPPHPCRARSVVAIRDSEGSEQPQDVVWKSRETCTRPLEQPPAARQVYAAAKPRSWASSVPAVHAILPERRSLCQLKYAASFHIFDLHFARHCREGRLPSRHRPARPQSSRTPGRSTGFLSSDCDLDADCSGYTDKVTGIVYISDSSNVDAGDGIYAN</sequence>
<feature type="compositionally biased region" description="Polar residues" evidence="1">
    <location>
        <begin position="410"/>
        <end position="421"/>
    </location>
</feature>
<dbReference type="AlphaFoldDB" id="A0A3L6GD87"/>
<dbReference type="PANTHER" id="PTHR31325">
    <property type="entry name" value="OS01G0798800 PROTEIN-RELATED"/>
    <property type="match status" value="1"/>
</dbReference>
<dbReference type="EMBL" id="NCVQ01000002">
    <property type="protein sequence ID" value="PWZ46502.1"/>
    <property type="molecule type" value="Genomic_DNA"/>
</dbReference>
<dbReference type="Pfam" id="PF13968">
    <property type="entry name" value="DUF4220"/>
    <property type="match status" value="1"/>
</dbReference>
<accession>A0A3L6GD87</accession>
<comment type="caution">
    <text evidence="3">The sequence shown here is derived from an EMBL/GenBank/DDBJ whole genome shotgun (WGS) entry which is preliminary data.</text>
</comment>
<gene>
    <name evidence="3" type="ORF">Zm00014a_041571</name>
</gene>
<evidence type="ECO:0000313" key="3">
    <source>
        <dbReference type="EMBL" id="PWZ46502.1"/>
    </source>
</evidence>
<evidence type="ECO:0000256" key="1">
    <source>
        <dbReference type="SAM" id="MobiDB-lite"/>
    </source>
</evidence>
<name>A0A3L6GD87_MAIZE</name>
<feature type="domain" description="DUF4220" evidence="2">
    <location>
        <begin position="20"/>
        <end position="320"/>
    </location>
</feature>
<dbReference type="ExpressionAtlas" id="A0A3L6GD87">
    <property type="expression patterns" value="baseline and differential"/>
</dbReference>
<organism evidence="3">
    <name type="scientific">Zea mays</name>
    <name type="common">Maize</name>
    <dbReference type="NCBI Taxonomy" id="4577"/>
    <lineage>
        <taxon>Eukaryota</taxon>
        <taxon>Viridiplantae</taxon>
        <taxon>Streptophyta</taxon>
        <taxon>Embryophyta</taxon>
        <taxon>Tracheophyta</taxon>
        <taxon>Spermatophyta</taxon>
        <taxon>Magnoliopsida</taxon>
        <taxon>Liliopsida</taxon>
        <taxon>Poales</taxon>
        <taxon>Poaceae</taxon>
        <taxon>PACMAD clade</taxon>
        <taxon>Panicoideae</taxon>
        <taxon>Andropogonodae</taxon>
        <taxon>Andropogoneae</taxon>
        <taxon>Tripsacinae</taxon>
        <taxon>Zea</taxon>
    </lineage>
</organism>
<feature type="region of interest" description="Disordered" evidence="1">
    <location>
        <begin position="151"/>
        <end position="171"/>
    </location>
</feature>
<dbReference type="Proteomes" id="UP000251960">
    <property type="component" value="Chromosome 10"/>
</dbReference>
<protein>
    <recommendedName>
        <fullName evidence="2">DUF4220 domain-containing protein</fullName>
    </recommendedName>
</protein>
<dbReference type="InterPro" id="IPR025315">
    <property type="entry name" value="DUF4220"/>
</dbReference>
<reference evidence="3" key="1">
    <citation type="journal article" date="2018" name="Nat. Genet.">
        <title>Extensive intraspecific gene order and gene structural variations between Mo17 and other maize genomes.</title>
        <authorList>
            <person name="Sun S."/>
            <person name="Zhou Y."/>
            <person name="Chen J."/>
            <person name="Shi J."/>
            <person name="Zhao H."/>
            <person name="Zhao H."/>
            <person name="Song W."/>
            <person name="Zhang M."/>
            <person name="Cui Y."/>
            <person name="Dong X."/>
            <person name="Liu H."/>
            <person name="Ma X."/>
            <person name="Jiao Y."/>
            <person name="Wang B."/>
            <person name="Wei X."/>
            <person name="Stein J.C."/>
            <person name="Glaubitz J.C."/>
            <person name="Lu F."/>
            <person name="Yu G."/>
            <person name="Liang C."/>
            <person name="Fengler K."/>
            <person name="Li B."/>
            <person name="Rafalski A."/>
            <person name="Schnable P.S."/>
            <person name="Ware D.H."/>
            <person name="Buckler E.S."/>
            <person name="Lai J."/>
        </authorList>
    </citation>
    <scope>NUCLEOTIDE SEQUENCE [LARGE SCALE GENOMIC DNA]</scope>
    <source>
        <tissue evidence="3">Seedling</tissue>
    </source>
</reference>